<name>A0AAQ4FJB5_AMBAM</name>
<organism evidence="1 2">
    <name type="scientific">Amblyomma americanum</name>
    <name type="common">Lone star tick</name>
    <dbReference type="NCBI Taxonomy" id="6943"/>
    <lineage>
        <taxon>Eukaryota</taxon>
        <taxon>Metazoa</taxon>
        <taxon>Ecdysozoa</taxon>
        <taxon>Arthropoda</taxon>
        <taxon>Chelicerata</taxon>
        <taxon>Arachnida</taxon>
        <taxon>Acari</taxon>
        <taxon>Parasitiformes</taxon>
        <taxon>Ixodida</taxon>
        <taxon>Ixodoidea</taxon>
        <taxon>Ixodidae</taxon>
        <taxon>Amblyomminae</taxon>
        <taxon>Amblyomma</taxon>
    </lineage>
</organism>
<comment type="caution">
    <text evidence="1">The sequence shown here is derived from an EMBL/GenBank/DDBJ whole genome shotgun (WGS) entry which is preliminary data.</text>
</comment>
<keyword evidence="2" id="KW-1185">Reference proteome</keyword>
<accession>A0AAQ4FJB5</accession>
<sequence length="81" mass="9014">MQDNFLSKDGGGDVHGARRALRGRRTAAGVWIGTVLQVVAWMSTFEEHYPIEDNNNSVNNKRIMAYVFSVVFGERTLPSAT</sequence>
<gene>
    <name evidence="1" type="ORF">V5799_022857</name>
</gene>
<protein>
    <submittedName>
        <fullName evidence="1">Uncharacterized protein</fullName>
    </submittedName>
</protein>
<dbReference type="Proteomes" id="UP001321473">
    <property type="component" value="Unassembled WGS sequence"/>
</dbReference>
<proteinExistence type="predicted"/>
<dbReference type="AlphaFoldDB" id="A0AAQ4FJB5"/>
<evidence type="ECO:0000313" key="1">
    <source>
        <dbReference type="EMBL" id="KAK8787367.1"/>
    </source>
</evidence>
<evidence type="ECO:0000313" key="2">
    <source>
        <dbReference type="Proteomes" id="UP001321473"/>
    </source>
</evidence>
<reference evidence="1 2" key="1">
    <citation type="journal article" date="2023" name="Arcadia Sci">
        <title>De novo assembly of a long-read Amblyomma americanum tick genome.</title>
        <authorList>
            <person name="Chou S."/>
            <person name="Poskanzer K.E."/>
            <person name="Rollins M."/>
            <person name="Thuy-Boun P.S."/>
        </authorList>
    </citation>
    <scope>NUCLEOTIDE SEQUENCE [LARGE SCALE GENOMIC DNA]</scope>
    <source>
        <strain evidence="1">F_SG_1</strain>
        <tissue evidence="1">Salivary glands</tissue>
    </source>
</reference>
<dbReference type="EMBL" id="JARKHS020001884">
    <property type="protein sequence ID" value="KAK8787367.1"/>
    <property type="molecule type" value="Genomic_DNA"/>
</dbReference>